<dbReference type="EMBL" id="MT142133">
    <property type="protein sequence ID" value="QJA74989.1"/>
    <property type="molecule type" value="Genomic_DNA"/>
</dbReference>
<proteinExistence type="predicted"/>
<evidence type="ECO:0000313" key="2">
    <source>
        <dbReference type="EMBL" id="QJA74989.1"/>
    </source>
</evidence>
<gene>
    <name evidence="2" type="ORF">MM415A01886_0020</name>
    <name evidence="1" type="ORF">MM415B00826_0043</name>
</gene>
<protein>
    <submittedName>
        <fullName evidence="2">Uncharacterized protein</fullName>
    </submittedName>
</protein>
<sequence length="69" mass="8054">MGKFWNCLVEGTYGGYHYRHSSFEQAKTEAERLARLGSNRGKKVYVLEVIGYCEVPEIPVEWKIIEEEE</sequence>
<name>A0A6M3JYG5_9ZZZZ</name>
<evidence type="ECO:0000313" key="1">
    <source>
        <dbReference type="EMBL" id="QJA62132.1"/>
    </source>
</evidence>
<dbReference type="EMBL" id="MT141462">
    <property type="protein sequence ID" value="QJA62132.1"/>
    <property type="molecule type" value="Genomic_DNA"/>
</dbReference>
<organism evidence="2">
    <name type="scientific">viral metagenome</name>
    <dbReference type="NCBI Taxonomy" id="1070528"/>
    <lineage>
        <taxon>unclassified sequences</taxon>
        <taxon>metagenomes</taxon>
        <taxon>organismal metagenomes</taxon>
    </lineage>
</organism>
<dbReference type="AlphaFoldDB" id="A0A6M3JYG5"/>
<accession>A0A6M3JYG5</accession>
<reference evidence="2" key="1">
    <citation type="submission" date="2020-03" db="EMBL/GenBank/DDBJ databases">
        <title>The deep terrestrial virosphere.</title>
        <authorList>
            <person name="Holmfeldt K."/>
            <person name="Nilsson E."/>
            <person name="Simone D."/>
            <person name="Lopez-Fernandez M."/>
            <person name="Wu X."/>
            <person name="de Brujin I."/>
            <person name="Lundin D."/>
            <person name="Andersson A."/>
            <person name="Bertilsson S."/>
            <person name="Dopson M."/>
        </authorList>
    </citation>
    <scope>NUCLEOTIDE SEQUENCE</scope>
    <source>
        <strain evidence="2">MM415A01886</strain>
        <strain evidence="1">MM415B00826</strain>
    </source>
</reference>